<dbReference type="InterPro" id="IPR013766">
    <property type="entry name" value="Thioredoxin_domain"/>
</dbReference>
<dbReference type="SUPFAM" id="SSF52833">
    <property type="entry name" value="Thioredoxin-like"/>
    <property type="match status" value="2"/>
</dbReference>
<dbReference type="Pfam" id="PF00085">
    <property type="entry name" value="Thioredoxin"/>
    <property type="match status" value="1"/>
</dbReference>
<feature type="coiled-coil region" evidence="1">
    <location>
        <begin position="782"/>
        <end position="816"/>
    </location>
</feature>
<keyword evidence="6" id="KW-1185">Reference proteome</keyword>
<feature type="region of interest" description="Disordered" evidence="2">
    <location>
        <begin position="831"/>
        <end position="853"/>
    </location>
</feature>
<feature type="region of interest" description="Disordered" evidence="2">
    <location>
        <begin position="461"/>
        <end position="493"/>
    </location>
</feature>
<dbReference type="InterPro" id="IPR036249">
    <property type="entry name" value="Thioredoxin-like_sf"/>
</dbReference>
<feature type="domain" description="Thioredoxin" evidence="3">
    <location>
        <begin position="622"/>
        <end position="694"/>
    </location>
</feature>
<proteinExistence type="predicted"/>
<evidence type="ECO:0000259" key="3">
    <source>
        <dbReference type="Pfam" id="PF00085"/>
    </source>
</evidence>
<dbReference type="PANTHER" id="PTHR46497:SF1">
    <property type="entry name" value="THIOREDOXIN DOMAIN-CONTAINING PROTEIN 11"/>
    <property type="match status" value="1"/>
</dbReference>
<evidence type="ECO:0000313" key="6">
    <source>
        <dbReference type="Proteomes" id="UP000261380"/>
    </source>
</evidence>
<name>A0A3B5MCQ7_9TELE</name>
<sequence length="853" mass="96089">CINGEASRPEAVMLRRVRQSLRQVLLLMARRPDILCGAIVLSVLLVLAVKFTCSRAKDVVAAARPPVRFFSVDAPVVDLYLGQLDQARFIKYIGSCSVSFIFFYAPWCAHSMAARQEVTQVAKNLAKQVQFVAVNCWWSRGKCRRQKRGTVYRGPFVAPYIESFTLRVITPLTYLPTRAHLENFLSQHEVSYGFRLFNESRLSVLPCADVHGVVRFGVVTSKHVAEAVSLREDETVYLHRRFNSSLIFPRKKLNFTSEAVCKWVFEHYETVVQWLLPPGTKSRLLEGELTKGPALLLFMPHDPLQSEPSAILQQVNTHAPNGFSKNCFFFFLFVSFQFADIAVRYHSCERSSADDCLPFYTSLCCRSVPVPESRTSACEVCLRLSGPSLPVSSARCLFPSASREGDRFGTYLNRCCLHQPPSPISMISATSEGCSHYVSSYSPFTQFSACCKTLGPQLNESQAKEEPGLPPPPSVPPSSAPIQEEEENDGITGLHCRTNRTLRFYVLDIGLNWPLAERLGASSQKNSPVHKGASTEGDGNRDWSFVAIVNLKYEVHYVLQHNPDATLTESLETFIRNFSSPHSHLQRHLVGEDDRKEGGGGANPPEEQQQQRRLVTELTTSSFVLSLQDVLLFYYTQWCGFCSVLNHVLIQLARLLQGNHTITVARVNVARNDLPWEFMVDHVPSILLFPRHRKHLSVKYPADLPITLPNLLRFILQHSDSLRQANGSSSAAPGSGAVLHAEFLALQHEVQALHHARQRLSQQLAQLWRENRQLKFDIRGIEQSLERQMQEKSRRLAEALKRLQELADASETLLNENVLLKVLLRALRDRTEADEQAEADREEAGQEDGRRAS</sequence>
<accession>A0A3B5MCQ7</accession>
<feature type="compositionally biased region" description="Pro residues" evidence="2">
    <location>
        <begin position="468"/>
        <end position="479"/>
    </location>
</feature>
<feature type="region of interest" description="Disordered" evidence="2">
    <location>
        <begin position="585"/>
        <end position="611"/>
    </location>
</feature>
<evidence type="ECO:0000313" key="5">
    <source>
        <dbReference type="Ensembl" id="ENSXCOP00000021325.1"/>
    </source>
</evidence>
<dbReference type="CDD" id="cd02995">
    <property type="entry name" value="PDI_a_PDI_a'_C"/>
    <property type="match status" value="1"/>
</dbReference>
<dbReference type="Gene3D" id="3.40.30.10">
    <property type="entry name" value="Glutaredoxin"/>
    <property type="match status" value="2"/>
</dbReference>
<dbReference type="Proteomes" id="UP000261380">
    <property type="component" value="Unplaced"/>
</dbReference>
<organism evidence="5 6">
    <name type="scientific">Xiphophorus couchianus</name>
    <name type="common">Monterrey platyfish</name>
    <dbReference type="NCBI Taxonomy" id="32473"/>
    <lineage>
        <taxon>Eukaryota</taxon>
        <taxon>Metazoa</taxon>
        <taxon>Chordata</taxon>
        <taxon>Craniata</taxon>
        <taxon>Vertebrata</taxon>
        <taxon>Euteleostomi</taxon>
        <taxon>Actinopterygii</taxon>
        <taxon>Neopterygii</taxon>
        <taxon>Teleostei</taxon>
        <taxon>Neoteleostei</taxon>
        <taxon>Acanthomorphata</taxon>
        <taxon>Ovalentaria</taxon>
        <taxon>Atherinomorphae</taxon>
        <taxon>Cyprinodontiformes</taxon>
        <taxon>Poeciliidae</taxon>
        <taxon>Poeciliinae</taxon>
        <taxon>Xiphophorus</taxon>
    </lineage>
</organism>
<protein>
    <submittedName>
        <fullName evidence="5">Uncharacterized protein</fullName>
    </submittedName>
</protein>
<dbReference type="AlphaFoldDB" id="A0A3B5MCQ7"/>
<dbReference type="InterPro" id="IPR052792">
    <property type="entry name" value="Thioredoxin_dom-contain_11"/>
</dbReference>
<dbReference type="STRING" id="32473.ENSXCOP00000021325"/>
<dbReference type="Ensembl" id="ENSXCOT00000021586.1">
    <property type="protein sequence ID" value="ENSXCOP00000021325.1"/>
    <property type="gene ID" value="ENSXCOG00000015954.1"/>
</dbReference>
<reference evidence="5" key="2">
    <citation type="submission" date="2025-09" db="UniProtKB">
        <authorList>
            <consortium name="Ensembl"/>
        </authorList>
    </citation>
    <scope>IDENTIFICATION</scope>
</reference>
<dbReference type="Pfam" id="PF26234">
    <property type="entry name" value="TXNDC11_2nd"/>
    <property type="match status" value="1"/>
</dbReference>
<evidence type="ECO:0000259" key="4">
    <source>
        <dbReference type="Pfam" id="PF26234"/>
    </source>
</evidence>
<evidence type="ECO:0000256" key="2">
    <source>
        <dbReference type="SAM" id="MobiDB-lite"/>
    </source>
</evidence>
<reference evidence="5" key="1">
    <citation type="submission" date="2025-08" db="UniProtKB">
        <authorList>
            <consortium name="Ensembl"/>
        </authorList>
    </citation>
    <scope>IDENTIFICATION</scope>
</reference>
<evidence type="ECO:0000256" key="1">
    <source>
        <dbReference type="SAM" id="Coils"/>
    </source>
</evidence>
<dbReference type="GeneTree" id="ENSGT00390000016020"/>
<keyword evidence="1" id="KW-0175">Coiled coil</keyword>
<feature type="domain" description="TXNDC11 thioredoxin-like" evidence="4">
    <location>
        <begin position="206"/>
        <end position="272"/>
    </location>
</feature>
<feature type="compositionally biased region" description="Basic and acidic residues" evidence="2">
    <location>
        <begin position="589"/>
        <end position="598"/>
    </location>
</feature>
<dbReference type="InterPro" id="IPR058777">
    <property type="entry name" value="TXNDC11_thioredoxin"/>
</dbReference>
<dbReference type="PANTHER" id="PTHR46497">
    <property type="entry name" value="THIOREDOXIN DOMAIN-CONTAINING PROTEIN 11"/>
    <property type="match status" value="1"/>
</dbReference>